<dbReference type="AlphaFoldDB" id="A0A7X5U8E4"/>
<feature type="chain" id="PRO_5031138830" description="Lipoprotein" evidence="2">
    <location>
        <begin position="19"/>
        <end position="163"/>
    </location>
</feature>
<keyword evidence="4" id="KW-1185">Reference proteome</keyword>
<feature type="signal peptide" evidence="2">
    <location>
        <begin position="1"/>
        <end position="18"/>
    </location>
</feature>
<feature type="compositionally biased region" description="Gly residues" evidence="1">
    <location>
        <begin position="100"/>
        <end position="156"/>
    </location>
</feature>
<name>A0A7X5U8E4_9GAMM</name>
<evidence type="ECO:0000313" key="3">
    <source>
        <dbReference type="EMBL" id="NII05761.1"/>
    </source>
</evidence>
<comment type="caution">
    <text evidence="3">The sequence shown here is derived from an EMBL/GenBank/DDBJ whole genome shotgun (WGS) entry which is preliminary data.</text>
</comment>
<accession>A0A7X5U8E4</accession>
<sequence length="163" mass="17027">MRRLTLCLIALAATLPLAGCYYDPDYGYVRNGTGGDAYYGTETTTVVSPGYVDPGFGYYDGYGYGPGCCYSTIGVGTVWYHDRYPGYYGRDWHGRPPPGGWHGGGWRGPPPGGWRGGGHGPPPGGWHGGGGHGPPPGGWHGGGGRPSGGWHGGNGGNWHHDGH</sequence>
<gene>
    <name evidence="3" type="ORF">HBF25_05065</name>
</gene>
<evidence type="ECO:0000256" key="1">
    <source>
        <dbReference type="SAM" id="MobiDB-lite"/>
    </source>
</evidence>
<dbReference type="Proteomes" id="UP000490980">
    <property type="component" value="Unassembled WGS sequence"/>
</dbReference>
<evidence type="ECO:0008006" key="5">
    <source>
        <dbReference type="Google" id="ProtNLM"/>
    </source>
</evidence>
<dbReference type="EMBL" id="JAARLZ010000002">
    <property type="protein sequence ID" value="NII05761.1"/>
    <property type="molecule type" value="Genomic_DNA"/>
</dbReference>
<proteinExistence type="predicted"/>
<feature type="region of interest" description="Disordered" evidence="1">
    <location>
        <begin position="100"/>
        <end position="163"/>
    </location>
</feature>
<protein>
    <recommendedName>
        <fullName evidence="5">Lipoprotein</fullName>
    </recommendedName>
</protein>
<evidence type="ECO:0000256" key="2">
    <source>
        <dbReference type="SAM" id="SignalP"/>
    </source>
</evidence>
<dbReference type="RefSeq" id="WP_166946843.1">
    <property type="nucleotide sequence ID" value="NZ_CP077072.1"/>
</dbReference>
<organism evidence="3 4">
    <name type="scientific">Luteibacter anthropi</name>
    <dbReference type="NCBI Taxonomy" id="564369"/>
    <lineage>
        <taxon>Bacteria</taxon>
        <taxon>Pseudomonadati</taxon>
        <taxon>Pseudomonadota</taxon>
        <taxon>Gammaproteobacteria</taxon>
        <taxon>Lysobacterales</taxon>
        <taxon>Rhodanobacteraceae</taxon>
        <taxon>Luteibacter</taxon>
    </lineage>
</organism>
<evidence type="ECO:0000313" key="4">
    <source>
        <dbReference type="Proteomes" id="UP000490980"/>
    </source>
</evidence>
<keyword evidence="2" id="KW-0732">Signal</keyword>
<reference evidence="3 4" key="1">
    <citation type="submission" date="2020-03" db="EMBL/GenBank/DDBJ databases">
        <authorList>
            <person name="Lai Q."/>
        </authorList>
    </citation>
    <scope>NUCLEOTIDE SEQUENCE [LARGE SCALE GENOMIC DNA]</scope>
    <source>
        <strain evidence="3 4">CCUG 25036</strain>
    </source>
</reference>